<protein>
    <submittedName>
        <fullName evidence="1">Uncharacterized protein</fullName>
    </submittedName>
</protein>
<sequence length="145" mass="16118">MRLAFGLPQVLMVLLFLGGIVTVTMKYAGINVAHYADSYSRESAELFMQSATEAALFRISAYDRHTGGCMGELNITSSDNRFHADVIIERYYLADGTTCNNVPTTAIQYEPSNGMVSMKVIVTSNNSNTKILHPIRLERRSLQHP</sequence>
<proteinExistence type="predicted"/>
<dbReference type="AlphaFoldDB" id="E4TWP9"/>
<evidence type="ECO:0000313" key="2">
    <source>
        <dbReference type="Proteomes" id="UP000008721"/>
    </source>
</evidence>
<dbReference type="HOGENOM" id="CLU_140209_0_0_7"/>
<name>E4TWP9_SULKY</name>
<dbReference type="KEGG" id="sku:Sulku_2235"/>
<dbReference type="EMBL" id="CP002355">
    <property type="protein sequence ID" value="ADR34895.1"/>
    <property type="molecule type" value="Genomic_DNA"/>
</dbReference>
<dbReference type="Proteomes" id="UP000008721">
    <property type="component" value="Chromosome"/>
</dbReference>
<evidence type="ECO:0000313" key="1">
    <source>
        <dbReference type="EMBL" id="ADR34895.1"/>
    </source>
</evidence>
<dbReference type="OrthoDB" id="5372904at2"/>
<dbReference type="eggNOG" id="ENOG50319JK">
    <property type="taxonomic scope" value="Bacteria"/>
</dbReference>
<organism evidence="1 2">
    <name type="scientific">Sulfuricurvum kujiense (strain ATCC BAA-921 / DSM 16994 / JCM 11577 / YK-1)</name>
    <dbReference type="NCBI Taxonomy" id="709032"/>
    <lineage>
        <taxon>Bacteria</taxon>
        <taxon>Pseudomonadati</taxon>
        <taxon>Campylobacterota</taxon>
        <taxon>Epsilonproteobacteria</taxon>
        <taxon>Campylobacterales</taxon>
        <taxon>Sulfurimonadaceae</taxon>
        <taxon>Sulfuricurvum</taxon>
    </lineage>
</organism>
<keyword evidence="2" id="KW-1185">Reference proteome</keyword>
<gene>
    <name evidence="1" type="ordered locus">Sulku_2235</name>
</gene>
<reference evidence="1 2" key="1">
    <citation type="journal article" date="2012" name="Stand. Genomic Sci.">
        <title>Complete genome sequence of the sulfur compounds oxidizing chemolithoautotroph Sulfuricurvum kujiense type strain (YK-1(T)).</title>
        <authorList>
            <person name="Han C."/>
            <person name="Kotsyurbenko O."/>
            <person name="Chertkov O."/>
            <person name="Held B."/>
            <person name="Lapidus A."/>
            <person name="Nolan M."/>
            <person name="Lucas S."/>
            <person name="Hammon N."/>
            <person name="Deshpande S."/>
            <person name="Cheng J.F."/>
            <person name="Tapia R."/>
            <person name="Goodwin L.A."/>
            <person name="Pitluck S."/>
            <person name="Liolios K."/>
            <person name="Pagani I."/>
            <person name="Ivanova N."/>
            <person name="Mavromatis K."/>
            <person name="Mikhailova N."/>
            <person name="Pati A."/>
            <person name="Chen A."/>
            <person name="Palaniappan K."/>
            <person name="Land M."/>
            <person name="Hauser L."/>
            <person name="Chang Y.J."/>
            <person name="Jeffries C.D."/>
            <person name="Brambilla E.M."/>
            <person name="Rohde M."/>
            <person name="Spring S."/>
            <person name="Sikorski J."/>
            <person name="Goker M."/>
            <person name="Woyke T."/>
            <person name="Bristow J."/>
            <person name="Eisen J.A."/>
            <person name="Markowitz V."/>
            <person name="Hugenholtz P."/>
            <person name="Kyrpides N.C."/>
            <person name="Klenk H.P."/>
            <person name="Detter J.C."/>
        </authorList>
    </citation>
    <scope>NUCLEOTIDE SEQUENCE [LARGE SCALE GENOMIC DNA]</scope>
    <source>
        <strain evidence="2">ATCC BAA-921 / DSM 16994 / JCM 11577 / YK-1</strain>
    </source>
</reference>
<dbReference type="STRING" id="709032.Sulku_2235"/>
<dbReference type="RefSeq" id="WP_013461092.1">
    <property type="nucleotide sequence ID" value="NC_014762.1"/>
</dbReference>
<accession>E4TWP9</accession>